<dbReference type="Gramene" id="TraesCS6A02G193800.1">
    <property type="protein sequence ID" value="TraesCS6A02G193800.1.cds1"/>
    <property type="gene ID" value="TraesCS6A02G193800"/>
</dbReference>
<dbReference type="Gramene" id="TraesCLE_scaffold_017064_01G000100.1">
    <property type="protein sequence ID" value="TraesCLE_scaffold_017064_01G000100.1"/>
    <property type="gene ID" value="TraesCLE_scaffold_017064_01G000100"/>
</dbReference>
<dbReference type="Gramene" id="TraesLDM6A03G03322010.1">
    <property type="protein sequence ID" value="TraesLDM6A03G03322010.1.CDS1"/>
    <property type="gene ID" value="TraesLDM6A03G03322010"/>
</dbReference>
<feature type="chain" id="PRO_5043178376" evidence="1">
    <location>
        <begin position="26"/>
        <end position="163"/>
    </location>
</feature>
<dbReference type="Gramene" id="TraesLAC6A03G03273740.1">
    <property type="protein sequence ID" value="TraesLAC6A03G03273740.1.CDS1"/>
    <property type="gene ID" value="TraesLAC6A03G03273740"/>
</dbReference>
<keyword evidence="3" id="KW-1185">Reference proteome</keyword>
<dbReference type="Gramene" id="TraesJAG6A03G03312740.1">
    <property type="protein sequence ID" value="TraesJAG6A03G03312740.1.CDS1"/>
    <property type="gene ID" value="TraesJAG6A03G03312740"/>
</dbReference>
<dbReference type="OrthoDB" id="653969at2759"/>
<reference evidence="2" key="2">
    <citation type="submission" date="2018-10" db="UniProtKB">
        <authorList>
            <consortium name="EnsemblPlants"/>
        </authorList>
    </citation>
    <scope>IDENTIFICATION</scope>
</reference>
<dbReference type="Gramene" id="TraesARI6A03G03274210.1">
    <property type="protein sequence ID" value="TraesARI6A03G03274210.1.CDS1"/>
    <property type="gene ID" value="TraesARI6A03G03274210"/>
</dbReference>
<name>A0A3B6NNC3_WHEAT</name>
<dbReference type="OMA" id="VRMMAGH"/>
<dbReference type="AlphaFoldDB" id="A0A3B6NNC3"/>
<reference evidence="2" key="1">
    <citation type="submission" date="2018-08" db="EMBL/GenBank/DDBJ databases">
        <authorList>
            <person name="Rossello M."/>
        </authorList>
    </citation>
    <scope>NUCLEOTIDE SEQUENCE [LARGE SCALE GENOMIC DNA]</scope>
    <source>
        <strain evidence="2">cv. Chinese Spring</strain>
    </source>
</reference>
<dbReference type="EnsemblPlants" id="TraesCS6A02G193800.1">
    <property type="protein sequence ID" value="TraesCS6A02G193800.1.cds1"/>
    <property type="gene ID" value="TraesCS6A02G193800"/>
</dbReference>
<dbReference type="Gramene" id="TraesCAD_scaffold_025669_01G000100.1">
    <property type="protein sequence ID" value="TraesCAD_scaffold_025669_01G000100.1"/>
    <property type="gene ID" value="TraesCAD_scaffold_025669_01G000100"/>
</dbReference>
<dbReference type="Gramene" id="TraesWEE_scaffold_116530_01G000100.1">
    <property type="protein sequence ID" value="TraesWEE_scaffold_116530_01G000100.1"/>
    <property type="gene ID" value="TraesWEE_scaffold_116530_01G000100"/>
</dbReference>
<proteinExistence type="predicted"/>
<dbReference type="Gramene" id="TraesPARA_EIv1.0_1937250.1">
    <property type="protein sequence ID" value="TraesPARA_EIv1.0_1937250.1.CDS1"/>
    <property type="gene ID" value="TraesPARA_EIv1.0_1937250"/>
</dbReference>
<evidence type="ECO:0000313" key="3">
    <source>
        <dbReference type="Proteomes" id="UP000019116"/>
    </source>
</evidence>
<dbReference type="Gramene" id="TraesSTA6A03G03309260.1">
    <property type="protein sequence ID" value="TraesSTA6A03G03309260.1.CDS1"/>
    <property type="gene ID" value="TraesSTA6A03G03309260"/>
</dbReference>
<organism evidence="2">
    <name type="scientific">Triticum aestivum</name>
    <name type="common">Wheat</name>
    <dbReference type="NCBI Taxonomy" id="4565"/>
    <lineage>
        <taxon>Eukaryota</taxon>
        <taxon>Viridiplantae</taxon>
        <taxon>Streptophyta</taxon>
        <taxon>Embryophyta</taxon>
        <taxon>Tracheophyta</taxon>
        <taxon>Spermatophyta</taxon>
        <taxon>Magnoliopsida</taxon>
        <taxon>Liliopsida</taxon>
        <taxon>Poales</taxon>
        <taxon>Poaceae</taxon>
        <taxon>BOP clade</taxon>
        <taxon>Pooideae</taxon>
        <taxon>Triticodae</taxon>
        <taxon>Triticeae</taxon>
        <taxon>Triticinae</taxon>
        <taxon>Triticum</taxon>
    </lineage>
</organism>
<feature type="signal peptide" evidence="1">
    <location>
        <begin position="1"/>
        <end position="25"/>
    </location>
</feature>
<dbReference type="Gramene" id="TraesCS6A03G0499300.1">
    <property type="protein sequence ID" value="TraesCS6A03G0499300.1.CDS1"/>
    <property type="gene ID" value="TraesCS6A03G0499300"/>
</dbReference>
<dbReference type="Gramene" id="TraesMAC6A03G03318200.1">
    <property type="protein sequence ID" value="TraesMAC6A03G03318200.1.CDS1"/>
    <property type="gene ID" value="TraesMAC6A03G03318200"/>
</dbReference>
<evidence type="ECO:0000256" key="1">
    <source>
        <dbReference type="SAM" id="SignalP"/>
    </source>
</evidence>
<protein>
    <submittedName>
        <fullName evidence="2">Uncharacterized protein</fullName>
    </submittedName>
</protein>
<dbReference type="Gramene" id="TraesNOR6A03G03350410.1">
    <property type="protein sequence ID" value="TraesNOR6A03G03350410.1.CDS1"/>
    <property type="gene ID" value="TraesNOR6A03G03350410"/>
</dbReference>
<accession>A0A3B6NNC3</accession>
<dbReference type="Gramene" id="TraesSYM6A03G03259750.1">
    <property type="protein sequence ID" value="TraesSYM6A03G03259750.1.CDS1"/>
    <property type="gene ID" value="TraesSYM6A03G03259750"/>
</dbReference>
<dbReference type="Proteomes" id="UP000019116">
    <property type="component" value="Chromosome 6A"/>
</dbReference>
<evidence type="ECO:0000313" key="2">
    <source>
        <dbReference type="EnsemblPlants" id="TraesCS6A02G193800.1.cds1"/>
    </source>
</evidence>
<keyword evidence="1" id="KW-0732">Signal</keyword>
<sequence>MKVFVATFVWWAATTTLSFVETAYAYEVEITTGFHAGVHMMAGHSAGLWAHLRGPSRLSMDGSGSTWMQLPRKEALRGQEVLNAASDPSDVVKSAKKFHACVKTLILCSGEVDHLTNVINTLSIARRPGCRPGHLLEGAPARCGHDMDVDGAVVPPWCAHYVD</sequence>
<dbReference type="Gramene" id="TraesROB_scaffold_019697_01G000100.1">
    <property type="protein sequence ID" value="TraesROB_scaffold_019697_01G000100.1"/>
    <property type="gene ID" value="TraesROB_scaffold_019697_01G000100"/>
</dbReference>
<dbReference type="Gramene" id="TraesJUL6A03G03344930.1">
    <property type="protein sequence ID" value="TraesJUL6A03G03344930.1.CDS1"/>
    <property type="gene ID" value="TraesJUL6A03G03344930"/>
</dbReference>